<feature type="transmembrane region" description="Helical" evidence="8">
    <location>
        <begin position="73"/>
        <end position="93"/>
    </location>
</feature>
<dbReference type="GO" id="GO:0022857">
    <property type="term" value="F:transmembrane transporter activity"/>
    <property type="evidence" value="ECO:0007669"/>
    <property type="project" value="InterPro"/>
</dbReference>
<feature type="transmembrane region" description="Helical" evidence="8">
    <location>
        <begin position="375"/>
        <end position="394"/>
    </location>
</feature>
<feature type="transmembrane region" description="Helical" evidence="8">
    <location>
        <begin position="99"/>
        <end position="120"/>
    </location>
</feature>
<keyword evidence="4 8" id="KW-0812">Transmembrane</keyword>
<evidence type="ECO:0000313" key="11">
    <source>
        <dbReference type="Proteomes" id="UP000267268"/>
    </source>
</evidence>
<dbReference type="InterPro" id="IPR020846">
    <property type="entry name" value="MFS_dom"/>
</dbReference>
<dbReference type="SUPFAM" id="SSF103473">
    <property type="entry name" value="MFS general substrate transporter"/>
    <property type="match status" value="1"/>
</dbReference>
<dbReference type="InterPro" id="IPR050820">
    <property type="entry name" value="MFS_Sugar_Transporter"/>
</dbReference>
<dbReference type="PROSITE" id="PS50850">
    <property type="entry name" value="MFS"/>
    <property type="match status" value="1"/>
</dbReference>
<evidence type="ECO:0000256" key="7">
    <source>
        <dbReference type="RuleBase" id="RU003346"/>
    </source>
</evidence>
<accession>A0A3S9P6M1</accession>
<feature type="transmembrane region" description="Helical" evidence="8">
    <location>
        <begin position="311"/>
        <end position="332"/>
    </location>
</feature>
<dbReference type="PANTHER" id="PTHR48023">
    <property type="entry name" value="D-XYLOSE-PROTON SYMPORTER-LIKE 2"/>
    <property type="match status" value="1"/>
</dbReference>
<feature type="transmembrane region" description="Helical" evidence="8">
    <location>
        <begin position="132"/>
        <end position="150"/>
    </location>
</feature>
<reference evidence="10 11" key="1">
    <citation type="submission" date="2018-12" db="EMBL/GenBank/DDBJ databases">
        <title>Flammeovirga pectinis sp. nov., isolated from the gut of the Korean scallop, Patinopecten yessoensis.</title>
        <authorList>
            <person name="Bae J.-W."/>
            <person name="Jeong Y.-S."/>
            <person name="Kang W."/>
        </authorList>
    </citation>
    <scope>NUCLEOTIDE SEQUENCE [LARGE SCALE GENOMIC DNA]</scope>
    <source>
        <strain evidence="10 11">L12M1</strain>
    </source>
</reference>
<evidence type="ECO:0000256" key="4">
    <source>
        <dbReference type="ARBA" id="ARBA00022692"/>
    </source>
</evidence>
<protein>
    <submittedName>
        <fullName evidence="10">MFS transporter</fullName>
    </submittedName>
</protein>
<dbReference type="InterPro" id="IPR005829">
    <property type="entry name" value="Sugar_transporter_CS"/>
</dbReference>
<dbReference type="InterPro" id="IPR005828">
    <property type="entry name" value="MFS_sugar_transport-like"/>
</dbReference>
<dbReference type="EMBL" id="CP034562">
    <property type="protein sequence ID" value="AZQ63865.1"/>
    <property type="molecule type" value="Genomic_DNA"/>
</dbReference>
<dbReference type="Pfam" id="PF00083">
    <property type="entry name" value="Sugar_tr"/>
    <property type="match status" value="1"/>
</dbReference>
<dbReference type="PROSITE" id="PS00216">
    <property type="entry name" value="SUGAR_TRANSPORT_1"/>
    <property type="match status" value="1"/>
</dbReference>
<dbReference type="InterPro" id="IPR036259">
    <property type="entry name" value="MFS_trans_sf"/>
</dbReference>
<sequence>MNAKVIFITFVAALAGLLFGFDTAVISGTIPLVKEQYELTAALTGWFVSSALVGSILGVSCSGYLGDKLGRKYLLMVAAGLFLVSAIGCAFSMSLFGLILYRILGGIAIGLASMVAPLYISEISPKAYRGRLVTIYQLAITLGILGAYFSNNYIQVYAKEFALITGFFGDEIWRGMFAVEVIPAGLFLLGLIVVPKSPRWLALHGERLKAQQISKELAIDFDDKEEDNKEVHLKTLFTGALKKPMGISIFLMLFSQLCGINAIIYYGPSILAAAGFSMSESLGGQVTIGIVNTLFTFLAIAYIDKWGRKPLLLLGASGVTIALLITGSLFALNVVSGYWVVGGILLFISCYAFSLGPVQFVVASEVFPTNYRAKAMSISTLVLWAANAVVGQVFPMLLEGLGAAATFIIFGIICIPSIYFIKKYIPETKGKSLEEIEKLWSSASEKETTEILEKA</sequence>
<feature type="transmembrane region" description="Helical" evidence="8">
    <location>
        <begin position="338"/>
        <end position="363"/>
    </location>
</feature>
<evidence type="ECO:0000256" key="1">
    <source>
        <dbReference type="ARBA" id="ARBA00004141"/>
    </source>
</evidence>
<evidence type="ECO:0000256" key="8">
    <source>
        <dbReference type="SAM" id="Phobius"/>
    </source>
</evidence>
<feature type="transmembrane region" description="Helical" evidence="8">
    <location>
        <begin position="400"/>
        <end position="421"/>
    </location>
</feature>
<dbReference type="Proteomes" id="UP000267268">
    <property type="component" value="Chromosome 1"/>
</dbReference>
<evidence type="ECO:0000256" key="6">
    <source>
        <dbReference type="ARBA" id="ARBA00023136"/>
    </source>
</evidence>
<name>A0A3S9P6M1_9BACT</name>
<keyword evidence="3 7" id="KW-0813">Transport</keyword>
<feature type="transmembrane region" description="Helical" evidence="8">
    <location>
        <begin position="43"/>
        <end position="66"/>
    </location>
</feature>
<keyword evidence="11" id="KW-1185">Reference proteome</keyword>
<dbReference type="GO" id="GO:0016020">
    <property type="term" value="C:membrane"/>
    <property type="evidence" value="ECO:0007669"/>
    <property type="project" value="UniProtKB-SubCell"/>
</dbReference>
<comment type="subcellular location">
    <subcellularLocation>
        <location evidence="1">Membrane</location>
        <topology evidence="1">Multi-pass membrane protein</topology>
    </subcellularLocation>
</comment>
<dbReference type="InterPro" id="IPR003663">
    <property type="entry name" value="Sugar/inositol_transpt"/>
</dbReference>
<evidence type="ECO:0000256" key="2">
    <source>
        <dbReference type="ARBA" id="ARBA00010992"/>
    </source>
</evidence>
<feature type="transmembrane region" description="Helical" evidence="8">
    <location>
        <begin position="286"/>
        <end position="304"/>
    </location>
</feature>
<evidence type="ECO:0000259" key="9">
    <source>
        <dbReference type="PROSITE" id="PS50850"/>
    </source>
</evidence>
<dbReference type="Gene3D" id="1.20.1250.20">
    <property type="entry name" value="MFS general substrate transporter like domains"/>
    <property type="match status" value="2"/>
</dbReference>
<dbReference type="KEGG" id="fll:EI427_17020"/>
<keyword evidence="5 8" id="KW-1133">Transmembrane helix</keyword>
<dbReference type="PANTHER" id="PTHR48023:SF4">
    <property type="entry name" value="D-XYLOSE-PROTON SYMPORTER-LIKE 2"/>
    <property type="match status" value="1"/>
</dbReference>
<dbReference type="OrthoDB" id="9783823at2"/>
<proteinExistence type="inferred from homology"/>
<feature type="domain" description="Major facilitator superfamily (MFS) profile" evidence="9">
    <location>
        <begin position="8"/>
        <end position="429"/>
    </location>
</feature>
<evidence type="ECO:0000256" key="5">
    <source>
        <dbReference type="ARBA" id="ARBA00022989"/>
    </source>
</evidence>
<dbReference type="RefSeq" id="WP_126616991.1">
    <property type="nucleotide sequence ID" value="NZ_CP034562.1"/>
</dbReference>
<feature type="transmembrane region" description="Helical" evidence="8">
    <location>
        <begin position="172"/>
        <end position="194"/>
    </location>
</feature>
<comment type="similarity">
    <text evidence="2 7">Belongs to the major facilitator superfamily. Sugar transporter (TC 2.A.1.1) family.</text>
</comment>
<dbReference type="PROSITE" id="PS00217">
    <property type="entry name" value="SUGAR_TRANSPORT_2"/>
    <property type="match status" value="1"/>
</dbReference>
<gene>
    <name evidence="10" type="ORF">EI427_17020</name>
</gene>
<dbReference type="NCBIfam" id="TIGR00879">
    <property type="entry name" value="SP"/>
    <property type="match status" value="1"/>
</dbReference>
<keyword evidence="6 8" id="KW-0472">Membrane</keyword>
<evidence type="ECO:0000256" key="3">
    <source>
        <dbReference type="ARBA" id="ARBA00022448"/>
    </source>
</evidence>
<evidence type="ECO:0000313" key="10">
    <source>
        <dbReference type="EMBL" id="AZQ63865.1"/>
    </source>
</evidence>
<dbReference type="AlphaFoldDB" id="A0A3S9P6M1"/>
<dbReference type="PRINTS" id="PR00171">
    <property type="entry name" value="SUGRTRNSPORT"/>
</dbReference>
<organism evidence="10 11">
    <name type="scientific">Flammeovirga pectinis</name>
    <dbReference type="NCBI Taxonomy" id="2494373"/>
    <lineage>
        <taxon>Bacteria</taxon>
        <taxon>Pseudomonadati</taxon>
        <taxon>Bacteroidota</taxon>
        <taxon>Cytophagia</taxon>
        <taxon>Cytophagales</taxon>
        <taxon>Flammeovirgaceae</taxon>
        <taxon>Flammeovirga</taxon>
    </lineage>
</organism>
<feature type="transmembrane region" description="Helical" evidence="8">
    <location>
        <begin position="247"/>
        <end position="266"/>
    </location>
</feature>